<comment type="catalytic activity">
    <reaction evidence="3">
        <text>a 5'-end (N(2),N(7)-dimethyl 5'-triphosphoguanosine)-ribonucleoside in snoRNA + S-adenosyl-L-methionine = a 5'-end (N(2),N(2),N(7)-trimethyl 5'-triphosphoguanosine)-ribonucleoside in snoRNA + S-adenosyl-L-homocysteine + H(+)</text>
        <dbReference type="Rhea" id="RHEA:78507"/>
        <dbReference type="Rhea" id="RHEA-COMP:19088"/>
        <dbReference type="Rhea" id="RHEA-COMP:19090"/>
        <dbReference type="ChEBI" id="CHEBI:15378"/>
        <dbReference type="ChEBI" id="CHEBI:57856"/>
        <dbReference type="ChEBI" id="CHEBI:59789"/>
        <dbReference type="ChEBI" id="CHEBI:167623"/>
        <dbReference type="ChEBI" id="CHEBI:172880"/>
    </reaction>
    <physiologicalReaction direction="left-to-right" evidence="3">
        <dbReference type="Rhea" id="RHEA:78508"/>
    </physiologicalReaction>
</comment>
<proteinExistence type="inferred from homology"/>
<comment type="caution">
    <text evidence="9">The sequence shown here is derived from an EMBL/GenBank/DDBJ whole genome shotgun (WGS) entry which is preliminary data.</text>
</comment>
<dbReference type="GO" id="GO:0005634">
    <property type="term" value="C:nucleus"/>
    <property type="evidence" value="ECO:0007669"/>
    <property type="project" value="TreeGrafter"/>
</dbReference>
<evidence type="ECO:0000256" key="5">
    <source>
        <dbReference type="ARBA" id="ARBA00048763"/>
    </source>
</evidence>
<dbReference type="PANTHER" id="PTHR14741">
    <property type="entry name" value="S-ADENOSYLMETHIONINE-DEPENDENT METHYLTRANSFERASE RELATED"/>
    <property type="match status" value="1"/>
</dbReference>
<evidence type="ECO:0000256" key="7">
    <source>
        <dbReference type="ARBA" id="ARBA00049790"/>
    </source>
</evidence>
<dbReference type="InterPro" id="IPR019012">
    <property type="entry name" value="RNA_cap_Gua-N2-MeTrfase"/>
</dbReference>
<organism evidence="9 10">
    <name type="scientific">Symbiodinium natans</name>
    <dbReference type="NCBI Taxonomy" id="878477"/>
    <lineage>
        <taxon>Eukaryota</taxon>
        <taxon>Sar</taxon>
        <taxon>Alveolata</taxon>
        <taxon>Dinophyceae</taxon>
        <taxon>Suessiales</taxon>
        <taxon>Symbiodiniaceae</taxon>
        <taxon>Symbiodinium</taxon>
    </lineage>
</organism>
<name>A0A812QCU9_9DINO</name>
<evidence type="ECO:0000256" key="1">
    <source>
        <dbReference type="ARBA" id="ARBA00018517"/>
    </source>
</evidence>
<feature type="compositionally biased region" description="Basic and acidic residues" evidence="8">
    <location>
        <begin position="558"/>
        <end position="574"/>
    </location>
</feature>
<evidence type="ECO:0000256" key="2">
    <source>
        <dbReference type="ARBA" id="ARBA00025783"/>
    </source>
</evidence>
<evidence type="ECO:0000256" key="6">
    <source>
        <dbReference type="ARBA" id="ARBA00049075"/>
    </source>
</evidence>
<evidence type="ECO:0000256" key="3">
    <source>
        <dbReference type="ARBA" id="ARBA00047418"/>
    </source>
</evidence>
<comment type="catalytic activity">
    <reaction evidence="5">
        <text>a 5'-end (N(2),N(7)-dimethyl 5'-triphosphoguanosine)-ribonucleoside in snRNA + S-adenosyl-L-methionine = a 5'-end (N(2),N(2),N(7)-trimethyl 5'-triphosphoguanosine)-ribonucleoside in snRNA + S-adenosyl-L-homocysteine + H(+)</text>
        <dbReference type="Rhea" id="RHEA:78479"/>
        <dbReference type="Rhea" id="RHEA-COMP:19087"/>
        <dbReference type="Rhea" id="RHEA-COMP:19089"/>
        <dbReference type="ChEBI" id="CHEBI:15378"/>
        <dbReference type="ChEBI" id="CHEBI:57856"/>
        <dbReference type="ChEBI" id="CHEBI:59789"/>
        <dbReference type="ChEBI" id="CHEBI:167623"/>
        <dbReference type="ChEBI" id="CHEBI:172880"/>
    </reaction>
    <physiologicalReaction direction="left-to-right" evidence="5">
        <dbReference type="Rhea" id="RHEA:78480"/>
    </physiologicalReaction>
</comment>
<comment type="similarity">
    <text evidence="2">Belongs to the methyltransferase superfamily. Trimethylguanosine synthase family.</text>
</comment>
<dbReference type="InterPro" id="IPR029063">
    <property type="entry name" value="SAM-dependent_MTases_sf"/>
</dbReference>
<gene>
    <name evidence="9" type="primary">Tgs1</name>
    <name evidence="9" type="ORF">SNAT2548_LOCUS19781</name>
</gene>
<protein>
    <recommendedName>
        <fullName evidence="1">Trimethylguanosine synthase</fullName>
    </recommendedName>
    <alternativeName>
        <fullName evidence="7">Cap-specific guanine-N(2) methyltransferase</fullName>
    </alternativeName>
</protein>
<keyword evidence="10" id="KW-1185">Reference proteome</keyword>
<sequence length="613" mass="67690">MTHVPEPTGDAIVDEKYWKRRYNYFARFDEGVRMDAGAWFEVTPESVARHIADRLSFDRVVDGTCGVGGNAIQFALTSRSVVAVDTDPGRLSDARHNAGIYGVADRIDFVHDDFAHFAEVYQGPPIDAVFLSPPWGGPGHLESNHFSLRDVEVPDIVRLFSAAAKLSPRVALYLPRHTDLQEIAILASASGFPAVEVEKVLFQHPTPHLKLIVAYFSKEVVQSGLRTLGWLGTGDSRSPRLSNATLVAVMASGQVQLHQMLWKLDAAMLEGEQVRDTTGAPGGRVEDEEGQDVVTQLDPPSDPNLEDELYDYGHVPDPLELEISQQAIDEDRMGLISFSEYDSVPSTSAEVGSDELKQKILAVLEGIPDKEWESTSRQNVRPAGERKSFQKVLGLVTGAHWRGIPMPTTDTFRYRGLVMDLWKYVSGLSRGETFVEDPQGPDEYELCEDIRAIGERGSKLRGQKLDIHSLQQFDGNRVHCTMEFEGRRYAIVLFCIGKAYDQTPALSRVFLQQLGFPLPEAAFQDPLRDEYWHLADLALKRQPVLDQPGRHTPPMGRAKSEPSARKLPRPDVAPEPRGSPGPAKRPHGDVAPEPRGAPDAAGAGAPEDFVIVG</sequence>
<dbReference type="AlphaFoldDB" id="A0A812QCU9"/>
<dbReference type="EMBL" id="CAJNDS010002190">
    <property type="protein sequence ID" value="CAE7365135.1"/>
    <property type="molecule type" value="Genomic_DNA"/>
</dbReference>
<feature type="region of interest" description="Disordered" evidence="8">
    <location>
        <begin position="277"/>
        <end position="303"/>
    </location>
</feature>
<reference evidence="9" key="1">
    <citation type="submission" date="2021-02" db="EMBL/GenBank/DDBJ databases">
        <authorList>
            <person name="Dougan E. K."/>
            <person name="Rhodes N."/>
            <person name="Thang M."/>
            <person name="Chan C."/>
        </authorList>
    </citation>
    <scope>NUCLEOTIDE SEQUENCE</scope>
</reference>
<feature type="compositionally biased region" description="Low complexity" evidence="8">
    <location>
        <begin position="593"/>
        <end position="613"/>
    </location>
</feature>
<dbReference type="Proteomes" id="UP000604046">
    <property type="component" value="Unassembled WGS sequence"/>
</dbReference>
<accession>A0A812QCU9</accession>
<dbReference type="Gene3D" id="3.40.50.150">
    <property type="entry name" value="Vaccinia Virus protein VP39"/>
    <property type="match status" value="1"/>
</dbReference>
<comment type="catalytic activity">
    <reaction evidence="4">
        <text>a 5'-end (N(7)-methyl 5'-triphosphoguanosine)-ribonucleoside in snoRNA + S-adenosyl-L-methionine = a 5'-end (N(2),N(7)-dimethyl 5'-triphosphoguanosine)-ribonucleoside in snoRNA + S-adenosyl-L-homocysteine + H(+)</text>
        <dbReference type="Rhea" id="RHEA:78475"/>
        <dbReference type="Rhea" id="RHEA-COMP:19086"/>
        <dbReference type="Rhea" id="RHEA-COMP:19088"/>
        <dbReference type="ChEBI" id="CHEBI:15378"/>
        <dbReference type="ChEBI" id="CHEBI:57856"/>
        <dbReference type="ChEBI" id="CHEBI:59789"/>
        <dbReference type="ChEBI" id="CHEBI:156461"/>
        <dbReference type="ChEBI" id="CHEBI:172880"/>
    </reaction>
    <physiologicalReaction direction="left-to-right" evidence="4">
        <dbReference type="Rhea" id="RHEA:78476"/>
    </physiologicalReaction>
</comment>
<dbReference type="CDD" id="cd02440">
    <property type="entry name" value="AdoMet_MTases"/>
    <property type="match status" value="1"/>
</dbReference>
<dbReference type="Pfam" id="PF09445">
    <property type="entry name" value="Methyltransf_15"/>
    <property type="match status" value="1"/>
</dbReference>
<evidence type="ECO:0000313" key="9">
    <source>
        <dbReference type="EMBL" id="CAE7365135.1"/>
    </source>
</evidence>
<evidence type="ECO:0000256" key="8">
    <source>
        <dbReference type="SAM" id="MobiDB-lite"/>
    </source>
</evidence>
<feature type="region of interest" description="Disordered" evidence="8">
    <location>
        <begin position="543"/>
        <end position="613"/>
    </location>
</feature>
<comment type="catalytic activity">
    <reaction evidence="6">
        <text>a 5'-end (N(7)-methyl 5'-triphosphoguanosine)-ribonucleoside in snRNA + S-adenosyl-L-methionine = a 5'-end (N(2),N(7)-dimethyl 5'-triphosphoguanosine)-ribonucleoside in snRNA + S-adenosyl-L-homocysteine + H(+)</text>
        <dbReference type="Rhea" id="RHEA:78471"/>
        <dbReference type="Rhea" id="RHEA-COMP:19085"/>
        <dbReference type="Rhea" id="RHEA-COMP:19087"/>
        <dbReference type="ChEBI" id="CHEBI:15378"/>
        <dbReference type="ChEBI" id="CHEBI:57856"/>
        <dbReference type="ChEBI" id="CHEBI:59789"/>
        <dbReference type="ChEBI" id="CHEBI:156461"/>
        <dbReference type="ChEBI" id="CHEBI:172880"/>
    </reaction>
    <physiologicalReaction direction="left-to-right" evidence="6">
        <dbReference type="Rhea" id="RHEA:78472"/>
    </physiologicalReaction>
</comment>
<dbReference type="PANTHER" id="PTHR14741:SF32">
    <property type="entry name" value="TRIMETHYLGUANOSINE SYNTHASE"/>
    <property type="match status" value="1"/>
</dbReference>
<dbReference type="SUPFAM" id="SSF53335">
    <property type="entry name" value="S-adenosyl-L-methionine-dependent methyltransferases"/>
    <property type="match status" value="1"/>
</dbReference>
<evidence type="ECO:0000313" key="10">
    <source>
        <dbReference type="Proteomes" id="UP000604046"/>
    </source>
</evidence>
<dbReference type="OrthoDB" id="444258at2759"/>
<evidence type="ECO:0000256" key="4">
    <source>
        <dbReference type="ARBA" id="ARBA00048740"/>
    </source>
</evidence>
<dbReference type="GO" id="GO:0071164">
    <property type="term" value="F:RNA cap trimethylguanosine synthase activity"/>
    <property type="evidence" value="ECO:0007669"/>
    <property type="project" value="TreeGrafter"/>
</dbReference>